<evidence type="ECO:0000313" key="3">
    <source>
        <dbReference type="EMBL" id="KZT66982.1"/>
    </source>
</evidence>
<gene>
    <name evidence="3" type="ORF">DAEQUDRAFT_426038</name>
</gene>
<protein>
    <recommendedName>
        <fullName evidence="2">Cyclin N-terminal domain-containing protein</fullName>
    </recommendedName>
</protein>
<dbReference type="GO" id="GO:0019901">
    <property type="term" value="F:protein kinase binding"/>
    <property type="evidence" value="ECO:0007669"/>
    <property type="project" value="InterPro"/>
</dbReference>
<evidence type="ECO:0000313" key="4">
    <source>
        <dbReference type="Proteomes" id="UP000076727"/>
    </source>
</evidence>
<feature type="compositionally biased region" description="Basic and acidic residues" evidence="1">
    <location>
        <begin position="1"/>
        <end position="20"/>
    </location>
</feature>
<proteinExistence type="predicted"/>
<feature type="region of interest" description="Disordered" evidence="1">
    <location>
        <begin position="1"/>
        <end position="43"/>
    </location>
</feature>
<feature type="domain" description="Cyclin N-terminal" evidence="2">
    <location>
        <begin position="92"/>
        <end position="184"/>
    </location>
</feature>
<organism evidence="3 4">
    <name type="scientific">Daedalea quercina L-15889</name>
    <dbReference type="NCBI Taxonomy" id="1314783"/>
    <lineage>
        <taxon>Eukaryota</taxon>
        <taxon>Fungi</taxon>
        <taxon>Dikarya</taxon>
        <taxon>Basidiomycota</taxon>
        <taxon>Agaricomycotina</taxon>
        <taxon>Agaricomycetes</taxon>
        <taxon>Polyporales</taxon>
        <taxon>Fomitopsis</taxon>
    </lineage>
</organism>
<dbReference type="GO" id="GO:0000307">
    <property type="term" value="C:cyclin-dependent protein kinase holoenzyme complex"/>
    <property type="evidence" value="ECO:0007669"/>
    <property type="project" value="TreeGrafter"/>
</dbReference>
<dbReference type="OrthoDB" id="244495at2759"/>
<dbReference type="PANTHER" id="PTHR15615">
    <property type="match status" value="1"/>
</dbReference>
<dbReference type="SUPFAM" id="SSF47954">
    <property type="entry name" value="Cyclin-like"/>
    <property type="match status" value="1"/>
</dbReference>
<dbReference type="GO" id="GO:0016538">
    <property type="term" value="F:cyclin-dependent protein serine/threonine kinase regulator activity"/>
    <property type="evidence" value="ECO:0007669"/>
    <property type="project" value="TreeGrafter"/>
</dbReference>
<dbReference type="GO" id="GO:0005634">
    <property type="term" value="C:nucleus"/>
    <property type="evidence" value="ECO:0007669"/>
    <property type="project" value="TreeGrafter"/>
</dbReference>
<dbReference type="AlphaFoldDB" id="A0A165NHL9"/>
<accession>A0A165NHL9</accession>
<dbReference type="InterPro" id="IPR006671">
    <property type="entry name" value="Cyclin_N"/>
</dbReference>
<evidence type="ECO:0000259" key="2">
    <source>
        <dbReference type="Pfam" id="PF00134"/>
    </source>
</evidence>
<dbReference type="Pfam" id="PF00134">
    <property type="entry name" value="Cyclin_N"/>
    <property type="match status" value="1"/>
</dbReference>
<evidence type="ECO:0000256" key="1">
    <source>
        <dbReference type="SAM" id="MobiDB-lite"/>
    </source>
</evidence>
<dbReference type="CDD" id="cd20557">
    <property type="entry name" value="CYCLIN_ScPCL1-like"/>
    <property type="match status" value="1"/>
</dbReference>
<dbReference type="STRING" id="1314783.A0A165NHL9"/>
<dbReference type="InterPro" id="IPR013922">
    <property type="entry name" value="Cyclin_PHO80-like"/>
</dbReference>
<keyword evidence="4" id="KW-1185">Reference proteome</keyword>
<dbReference type="InterPro" id="IPR036915">
    <property type="entry name" value="Cyclin-like_sf"/>
</dbReference>
<reference evidence="3 4" key="1">
    <citation type="journal article" date="2016" name="Mol. Biol. Evol.">
        <title>Comparative Genomics of Early-Diverging Mushroom-Forming Fungi Provides Insights into the Origins of Lignocellulose Decay Capabilities.</title>
        <authorList>
            <person name="Nagy L.G."/>
            <person name="Riley R."/>
            <person name="Tritt A."/>
            <person name="Adam C."/>
            <person name="Daum C."/>
            <person name="Floudas D."/>
            <person name="Sun H."/>
            <person name="Yadav J.S."/>
            <person name="Pangilinan J."/>
            <person name="Larsson K.H."/>
            <person name="Matsuura K."/>
            <person name="Barry K."/>
            <person name="Labutti K."/>
            <person name="Kuo R."/>
            <person name="Ohm R.A."/>
            <person name="Bhattacharya S.S."/>
            <person name="Shirouzu T."/>
            <person name="Yoshinaga Y."/>
            <person name="Martin F.M."/>
            <person name="Grigoriev I.V."/>
            <person name="Hibbett D.S."/>
        </authorList>
    </citation>
    <scope>NUCLEOTIDE SEQUENCE [LARGE SCALE GENOMIC DNA]</scope>
    <source>
        <strain evidence="3 4">L-15889</strain>
    </source>
</reference>
<dbReference type="PANTHER" id="PTHR15615:SF108">
    <property type="entry name" value="PROTEIN CNPPD1"/>
    <property type="match status" value="1"/>
</dbReference>
<dbReference type="Proteomes" id="UP000076727">
    <property type="component" value="Unassembled WGS sequence"/>
</dbReference>
<dbReference type="EMBL" id="KV429081">
    <property type="protein sequence ID" value="KZT66982.1"/>
    <property type="molecule type" value="Genomic_DNA"/>
</dbReference>
<sequence length="333" mass="37382">MPMQEERPGRAMRRTRDEHRKRPSRRSKQRDPNGQGHLATAQPEDLKGCPFDYVATAEICKNFLRHTLQPVPLDESRPPPYTCPLFGVITVHEFIYNLLRNTRFPECVAFAGLFLLHRLKCSGVVLDVNDAYTLFLGAYIIAAKVHVDDSFCNAYWVVLGGRHFKLEELNRCERELCGLLQWDLLVDPLVMEKFTKAVKRDFHEDGPYPNYSLDEDLSNPVKGFPQLPGSTVDQDEEELPAVKPANAPPPEIVAALARHRKPAEDSKPLPPLPIGPPALERETSACAISYVRPPVGELSQHRTLPVCKDASATWLPLTALSVPGYVLNTCYPV</sequence>
<name>A0A165NHL9_9APHY</name>
<dbReference type="Gene3D" id="1.10.472.10">
    <property type="entry name" value="Cyclin-like"/>
    <property type="match status" value="1"/>
</dbReference>